<evidence type="ECO:0000313" key="2">
    <source>
        <dbReference type="EMBL" id="KAJ4440365.1"/>
    </source>
</evidence>
<proteinExistence type="predicted"/>
<dbReference type="PANTHER" id="PTHR47027">
    <property type="entry name" value="REVERSE TRANSCRIPTASE DOMAIN-CONTAINING PROTEIN"/>
    <property type="match status" value="1"/>
</dbReference>
<dbReference type="SUPFAM" id="SSF56672">
    <property type="entry name" value="DNA/RNA polymerases"/>
    <property type="match status" value="1"/>
</dbReference>
<dbReference type="InterPro" id="IPR043128">
    <property type="entry name" value="Rev_trsase/Diguanyl_cyclase"/>
</dbReference>
<comment type="caution">
    <text evidence="2">The sequence shown here is derived from an EMBL/GenBank/DDBJ whole genome shotgun (WGS) entry which is preliminary data.</text>
</comment>
<accession>A0ABQ8T1L4</accession>
<dbReference type="EMBL" id="JAJSOF020000017">
    <property type="protein sequence ID" value="KAJ4440365.1"/>
    <property type="molecule type" value="Genomic_DNA"/>
</dbReference>
<evidence type="ECO:0000313" key="3">
    <source>
        <dbReference type="Proteomes" id="UP001148838"/>
    </source>
</evidence>
<dbReference type="Pfam" id="PF00078">
    <property type="entry name" value="RVT_1"/>
    <property type="match status" value="1"/>
</dbReference>
<dbReference type="PANTHER" id="PTHR47027:SF29">
    <property type="entry name" value="C2H2-TYPE DOMAIN-CONTAINING PROTEIN"/>
    <property type="match status" value="1"/>
</dbReference>
<keyword evidence="3" id="KW-1185">Reference proteome</keyword>
<name>A0ABQ8T1L4_PERAM</name>
<dbReference type="Proteomes" id="UP001148838">
    <property type="component" value="Unassembled WGS sequence"/>
</dbReference>
<dbReference type="Gene3D" id="3.30.70.270">
    <property type="match status" value="1"/>
</dbReference>
<evidence type="ECO:0000259" key="1">
    <source>
        <dbReference type="Pfam" id="PF00078"/>
    </source>
</evidence>
<organism evidence="2 3">
    <name type="scientific">Periplaneta americana</name>
    <name type="common">American cockroach</name>
    <name type="synonym">Blatta americana</name>
    <dbReference type="NCBI Taxonomy" id="6978"/>
    <lineage>
        <taxon>Eukaryota</taxon>
        <taxon>Metazoa</taxon>
        <taxon>Ecdysozoa</taxon>
        <taxon>Arthropoda</taxon>
        <taxon>Hexapoda</taxon>
        <taxon>Insecta</taxon>
        <taxon>Pterygota</taxon>
        <taxon>Neoptera</taxon>
        <taxon>Polyneoptera</taxon>
        <taxon>Dictyoptera</taxon>
        <taxon>Blattodea</taxon>
        <taxon>Blattoidea</taxon>
        <taxon>Blattidae</taxon>
        <taxon>Blattinae</taxon>
        <taxon>Periplaneta</taxon>
    </lineage>
</organism>
<reference evidence="2 3" key="1">
    <citation type="journal article" date="2022" name="Allergy">
        <title>Genome assembly and annotation of Periplaneta americana reveal a comprehensive cockroach allergen profile.</title>
        <authorList>
            <person name="Wang L."/>
            <person name="Xiong Q."/>
            <person name="Saelim N."/>
            <person name="Wang L."/>
            <person name="Nong W."/>
            <person name="Wan A.T."/>
            <person name="Shi M."/>
            <person name="Liu X."/>
            <person name="Cao Q."/>
            <person name="Hui J.H.L."/>
            <person name="Sookrung N."/>
            <person name="Leung T.F."/>
            <person name="Tungtrongchitr A."/>
            <person name="Tsui S.K.W."/>
        </authorList>
    </citation>
    <scope>NUCLEOTIDE SEQUENCE [LARGE SCALE GENOMIC DNA]</scope>
    <source>
        <strain evidence="2">PWHHKU_190912</strain>
    </source>
</reference>
<dbReference type="InterPro" id="IPR000477">
    <property type="entry name" value="RT_dom"/>
</dbReference>
<protein>
    <recommendedName>
        <fullName evidence="1">Reverse transcriptase domain-containing protein</fullName>
    </recommendedName>
</protein>
<feature type="domain" description="Reverse transcriptase" evidence="1">
    <location>
        <begin position="115"/>
        <end position="194"/>
    </location>
</feature>
<sequence>MRTTLALAGPTLQQTLQISKFYKCELKTNVNCPKTGLNLLSDTNKAPLMRKLSQKTMRVRFAGRLGRTNWFCSPHDPTCSRLIRSVVKIYIMARSLSKFQRVGIALSLLQNDEQRRRTVVYADDVNLLGENPQTIRENTEILLEASKEIGLEVNPEKTKYMIMTRDQNIVRNGNINIGNLSFEEAEKFKYLGAKVTNINDTREEIKHRINMRNACYYSVEKLLSSSLLSKI</sequence>
<dbReference type="InterPro" id="IPR043502">
    <property type="entry name" value="DNA/RNA_pol_sf"/>
</dbReference>
<gene>
    <name evidence="2" type="ORF">ANN_08504</name>
</gene>